<dbReference type="SUPFAM" id="SSF52833">
    <property type="entry name" value="Thioredoxin-like"/>
    <property type="match status" value="1"/>
</dbReference>
<organism evidence="2 3">
    <name type="scientific">Liquorilactobacillus nagelii</name>
    <dbReference type="NCBI Taxonomy" id="82688"/>
    <lineage>
        <taxon>Bacteria</taxon>
        <taxon>Bacillati</taxon>
        <taxon>Bacillota</taxon>
        <taxon>Bacilli</taxon>
        <taxon>Lactobacillales</taxon>
        <taxon>Lactobacillaceae</taxon>
        <taxon>Liquorilactobacillus</taxon>
    </lineage>
</organism>
<dbReference type="PANTHER" id="PTHR10438">
    <property type="entry name" value="THIOREDOXIN"/>
    <property type="match status" value="1"/>
</dbReference>
<dbReference type="AlphaFoldDB" id="A0A3S6QWN1"/>
<proteinExistence type="predicted"/>
<dbReference type="CDD" id="cd02947">
    <property type="entry name" value="TRX_family"/>
    <property type="match status" value="1"/>
</dbReference>
<name>A0A3S6QWN1_9LACO</name>
<feature type="domain" description="Thioredoxin" evidence="1">
    <location>
        <begin position="1"/>
        <end position="106"/>
    </location>
</feature>
<gene>
    <name evidence="2" type="ORF">BSQ50_07540</name>
</gene>
<dbReference type="Gene3D" id="3.40.30.10">
    <property type="entry name" value="Glutaredoxin"/>
    <property type="match status" value="1"/>
</dbReference>
<dbReference type="GeneID" id="78521093"/>
<dbReference type="Pfam" id="PF00085">
    <property type="entry name" value="Thioredoxin"/>
    <property type="match status" value="1"/>
</dbReference>
<sequence length="106" mass="12426">MQKLEKINLSALEQKFNQGDYVFFFEAGWCPDCQFIKPAMPEIEQDFPQFKFIKVDRDENIDLCQEMGIMGIPSFVVYKDGQEADRFVNKDRKTKAEVEKFLSKSV</sequence>
<protein>
    <submittedName>
        <fullName evidence="2">Thiol reductase thioredoxin</fullName>
    </submittedName>
</protein>
<accession>A0A3S6QWN1</accession>
<dbReference type="InterPro" id="IPR050620">
    <property type="entry name" value="Thioredoxin_H-type-like"/>
</dbReference>
<evidence type="ECO:0000313" key="3">
    <source>
        <dbReference type="Proteomes" id="UP000324497"/>
    </source>
</evidence>
<dbReference type="EMBL" id="CP018180">
    <property type="protein sequence ID" value="AUJ32428.1"/>
    <property type="molecule type" value="Genomic_DNA"/>
</dbReference>
<dbReference type="InterPro" id="IPR036249">
    <property type="entry name" value="Thioredoxin-like_sf"/>
</dbReference>
<dbReference type="PANTHER" id="PTHR10438:SF468">
    <property type="entry name" value="THIOREDOXIN-1-RELATED"/>
    <property type="match status" value="1"/>
</dbReference>
<keyword evidence="3" id="KW-1185">Reference proteome</keyword>
<dbReference type="RefSeq" id="WP_057886839.1">
    <property type="nucleotide sequence ID" value="NZ_CP018180.1"/>
</dbReference>
<reference evidence="2 3" key="1">
    <citation type="submission" date="2016-11" db="EMBL/GenBank/DDBJ databases">
        <title>Interaction between Lactobacillus species and yeast in water kefir.</title>
        <authorList>
            <person name="Behr J."/>
            <person name="Xu D."/>
            <person name="Vogel R.F."/>
        </authorList>
    </citation>
    <scope>NUCLEOTIDE SEQUENCE [LARGE SCALE GENOMIC DNA]</scope>
    <source>
        <strain evidence="2 3">TMW 1.1827</strain>
    </source>
</reference>
<dbReference type="KEGG" id="lng:BSQ50_07540"/>
<dbReference type="Proteomes" id="UP000324497">
    <property type="component" value="Chromosome"/>
</dbReference>
<dbReference type="InterPro" id="IPR013766">
    <property type="entry name" value="Thioredoxin_domain"/>
</dbReference>
<evidence type="ECO:0000259" key="1">
    <source>
        <dbReference type="PROSITE" id="PS51352"/>
    </source>
</evidence>
<evidence type="ECO:0000313" key="2">
    <source>
        <dbReference type="EMBL" id="AUJ32428.1"/>
    </source>
</evidence>
<dbReference type="PROSITE" id="PS51352">
    <property type="entry name" value="THIOREDOXIN_2"/>
    <property type="match status" value="1"/>
</dbReference>